<proteinExistence type="predicted"/>
<accession>A0A378T9G7</accession>
<dbReference type="Proteomes" id="UP000254437">
    <property type="component" value="Unassembled WGS sequence"/>
</dbReference>
<dbReference type="EMBL" id="UGQU01000001">
    <property type="protein sequence ID" value="STZ56503.1"/>
    <property type="molecule type" value="Genomic_DNA"/>
</dbReference>
<name>A0A378T9G7_MORLA</name>
<sequence>MVACTQNIIENKDMLFNAKSIKKINKDVVVLVDGTLENWVMPSLVTP</sequence>
<dbReference type="AlphaFoldDB" id="A0A378T9G7"/>
<evidence type="ECO:0000313" key="1">
    <source>
        <dbReference type="EMBL" id="STZ56503.1"/>
    </source>
</evidence>
<organism evidence="1 2">
    <name type="scientific">Moraxella lacunata</name>
    <dbReference type="NCBI Taxonomy" id="477"/>
    <lineage>
        <taxon>Bacteria</taxon>
        <taxon>Pseudomonadati</taxon>
        <taxon>Pseudomonadota</taxon>
        <taxon>Gammaproteobacteria</taxon>
        <taxon>Moraxellales</taxon>
        <taxon>Moraxellaceae</taxon>
        <taxon>Moraxella</taxon>
    </lineage>
</organism>
<evidence type="ECO:0000313" key="2">
    <source>
        <dbReference type="Proteomes" id="UP000254437"/>
    </source>
</evidence>
<dbReference type="STRING" id="477.A9309_10550"/>
<reference evidence="1 2" key="1">
    <citation type="submission" date="2018-06" db="EMBL/GenBank/DDBJ databases">
        <authorList>
            <consortium name="Pathogen Informatics"/>
            <person name="Doyle S."/>
        </authorList>
    </citation>
    <scope>NUCLEOTIDE SEQUENCE [LARGE SCALE GENOMIC DNA]</scope>
    <source>
        <strain evidence="1 2">NCTC10359</strain>
    </source>
</reference>
<gene>
    <name evidence="1" type="ORF">NCTC10359_01117</name>
</gene>
<protein>
    <submittedName>
        <fullName evidence="1">Uncharacterized protein</fullName>
    </submittedName>
</protein>